<dbReference type="GO" id="GO:0031901">
    <property type="term" value="C:early endosome membrane"/>
    <property type="evidence" value="ECO:0007669"/>
    <property type="project" value="TreeGrafter"/>
</dbReference>
<evidence type="ECO:0000259" key="6">
    <source>
        <dbReference type="PROSITE" id="PS50178"/>
    </source>
</evidence>
<feature type="compositionally biased region" description="Polar residues" evidence="5">
    <location>
        <begin position="279"/>
        <end position="288"/>
    </location>
</feature>
<dbReference type="SMART" id="SM01421">
    <property type="entry name" value="DUF3480"/>
    <property type="match status" value="1"/>
</dbReference>
<feature type="compositionally biased region" description="Basic and acidic residues" evidence="5">
    <location>
        <begin position="294"/>
        <end position="304"/>
    </location>
</feature>
<feature type="compositionally biased region" description="Basic and acidic residues" evidence="5">
    <location>
        <begin position="537"/>
        <end position="559"/>
    </location>
</feature>
<sequence>MEEVPDMDDLLDEMESDLIRKARSSQPLPLLPPTSIGMQPRGFHQNPPDAVIVSKYVPNEDMNEQLEGHIEIDTSKLPNIFKPKNVIWQKQESNSNETTPMFPTKTNGTHQAEVQPEIEKEVVKVVQSEPEPEELEPEPEPEYVSEAEEDEDTIVPETQIISSFNVTDRDLTAQVVQKPDKEQLDTEMESMLEYLNGFGNSAVETVIENEAARKPGGRESLSESADESIISQFADTLSEELMESALKQPIKNLHYDPAIKEFYTANDSAPDVFAISLDETQSSSSCDNLSEPESFEKEKDRMPSIDEDEVEEVCGNVSENKEKESEAAIEDDVVEEEKTEPEVSDIEIATTETVEPVLEEVTVESEVQREEENVEKIVGSDIVEPAVVEAVRRESDDFTVDIVPVDHEESSIEPCEEEQSRPRIDSSIATIHVLHESDSDDATTPRRERRLTESELQLGKSSPYWIPDSESPLCMLCNSKFTIITRRHHCRACGRVLCGSCCNEKAILEYLQEEGKKPQAVRVCQPCSAMLARIEAHEHEEKRRRESVTSESDVNHLEDSTSALLPSSVPRGVLKTRSMTQGNDEEGTSTSSQTTSVSGVSTESSKRSVMFRDGVRPGAQGEEANPEDEKSTALKPKKKSRKRQSVVKRIAELKMEDELHSVLPEDGKTRVQILKPGADFPVYENASDVLESLCNFSIVTIMLKRNLSCTVQIFNNPNFGLVWAVSSQGFAQIGLDELLFSWTLNDREKQRVDADEPELDENNASSYIPFSVLRRIALIFKHSTEHEFAGVRRVGSRLAPVHSDATPEYPLTRNVLFFRPTVQVGLANMRIPTNPFLIACFLHDDELHWSTGLSNRLLYKLGEKYNVFPTPFVNEIGREALYNTDFSGTVLKVFTDFRNWSYRMRHIPGCTVSLTNEKTVIRVPKSALTDFNGAHLHFSRMDNIRTRKERVLIKMPYFL</sequence>
<keyword evidence="3" id="KW-0862">Zinc</keyword>
<dbReference type="AlphaFoldDB" id="A0A8R1DK94"/>
<feature type="compositionally biased region" description="Low complexity" evidence="5">
    <location>
        <begin position="588"/>
        <end position="603"/>
    </location>
</feature>
<dbReference type="Pfam" id="PF11979">
    <property type="entry name" value="SARA_C"/>
    <property type="match status" value="1"/>
</dbReference>
<feature type="region of interest" description="Disordered" evidence="5">
    <location>
        <begin position="537"/>
        <end position="645"/>
    </location>
</feature>
<dbReference type="GO" id="GO:0008270">
    <property type="term" value="F:zinc ion binding"/>
    <property type="evidence" value="ECO:0007669"/>
    <property type="project" value="UniProtKB-KW"/>
</dbReference>
<dbReference type="InterPro" id="IPR011011">
    <property type="entry name" value="Znf_FYVE_PHD"/>
</dbReference>
<feature type="region of interest" description="Disordered" evidence="5">
    <location>
        <begin position="93"/>
        <end position="154"/>
    </location>
</feature>
<evidence type="ECO:0000256" key="2">
    <source>
        <dbReference type="ARBA" id="ARBA00022771"/>
    </source>
</evidence>
<reference evidence="8" key="1">
    <citation type="submission" date="2010-08" db="EMBL/GenBank/DDBJ databases">
        <authorList>
            <consortium name="Caenorhabditis japonica Sequencing Consortium"/>
            <person name="Wilson R.K."/>
        </authorList>
    </citation>
    <scope>NUCLEOTIDE SEQUENCE [LARGE SCALE GENOMIC DNA]</scope>
    <source>
        <strain evidence="8">DF5081</strain>
    </source>
</reference>
<feature type="region of interest" description="Disordered" evidence="5">
    <location>
        <begin position="434"/>
        <end position="454"/>
    </location>
</feature>
<proteinExistence type="predicted"/>
<dbReference type="EnsemblMetazoa" id="CJA05149a.1">
    <property type="protein sequence ID" value="CJA05149a.1"/>
    <property type="gene ID" value="WBGene00124353"/>
</dbReference>
<feature type="compositionally biased region" description="Polar residues" evidence="5">
    <location>
        <begin position="93"/>
        <end position="112"/>
    </location>
</feature>
<feature type="compositionally biased region" description="Acidic residues" evidence="5">
    <location>
        <begin position="130"/>
        <end position="154"/>
    </location>
</feature>
<evidence type="ECO:0000313" key="8">
    <source>
        <dbReference type="Proteomes" id="UP000005237"/>
    </source>
</evidence>
<accession>A0A8R1DK94</accession>
<evidence type="ECO:0000256" key="3">
    <source>
        <dbReference type="ARBA" id="ARBA00022833"/>
    </source>
</evidence>
<organism evidence="7 8">
    <name type="scientific">Caenorhabditis japonica</name>
    <dbReference type="NCBI Taxonomy" id="281687"/>
    <lineage>
        <taxon>Eukaryota</taxon>
        <taxon>Metazoa</taxon>
        <taxon>Ecdysozoa</taxon>
        <taxon>Nematoda</taxon>
        <taxon>Chromadorea</taxon>
        <taxon>Rhabditida</taxon>
        <taxon>Rhabditina</taxon>
        <taxon>Rhabditomorpha</taxon>
        <taxon>Rhabditoidea</taxon>
        <taxon>Rhabditidae</taxon>
        <taxon>Peloderinae</taxon>
        <taxon>Caenorhabditis</taxon>
    </lineage>
</organism>
<dbReference type="PANTHER" id="PTHR46319:SF3">
    <property type="entry name" value="ZINC FINGER FYVE DOMAIN-CONTAINING PROTEIN"/>
    <property type="match status" value="1"/>
</dbReference>
<feature type="compositionally biased region" description="Basic residues" evidence="5">
    <location>
        <begin position="635"/>
        <end position="645"/>
    </location>
</feature>
<feature type="region of interest" description="Disordered" evidence="5">
    <location>
        <begin position="22"/>
        <end position="47"/>
    </location>
</feature>
<feature type="region of interest" description="Disordered" evidence="5">
    <location>
        <begin position="279"/>
        <end position="350"/>
    </location>
</feature>
<dbReference type="GO" id="GO:0016197">
    <property type="term" value="P:endosomal transport"/>
    <property type="evidence" value="ECO:0007669"/>
    <property type="project" value="TreeGrafter"/>
</dbReference>
<evidence type="ECO:0000256" key="4">
    <source>
        <dbReference type="PROSITE-ProRule" id="PRU00091"/>
    </source>
</evidence>
<feature type="domain" description="FYVE-type" evidence="6">
    <location>
        <begin position="468"/>
        <end position="532"/>
    </location>
</feature>
<dbReference type="SUPFAM" id="SSF57903">
    <property type="entry name" value="FYVE/PHD zinc finger"/>
    <property type="match status" value="1"/>
</dbReference>
<dbReference type="Proteomes" id="UP000005237">
    <property type="component" value="Unassembled WGS sequence"/>
</dbReference>
<evidence type="ECO:0000256" key="5">
    <source>
        <dbReference type="SAM" id="MobiDB-lite"/>
    </source>
</evidence>
<dbReference type="CDD" id="cd15729">
    <property type="entry name" value="FYVE_endofin"/>
    <property type="match status" value="1"/>
</dbReference>
<evidence type="ECO:0000256" key="1">
    <source>
        <dbReference type="ARBA" id="ARBA00022723"/>
    </source>
</evidence>
<dbReference type="SMART" id="SM00064">
    <property type="entry name" value="FYVE"/>
    <property type="match status" value="1"/>
</dbReference>
<dbReference type="Pfam" id="PF01363">
    <property type="entry name" value="FYVE"/>
    <property type="match status" value="1"/>
</dbReference>
<feature type="compositionally biased region" description="Basic and acidic residues" evidence="5">
    <location>
        <begin position="434"/>
        <end position="453"/>
    </location>
</feature>
<keyword evidence="8" id="KW-1185">Reference proteome</keyword>
<dbReference type="PANTHER" id="PTHR46319">
    <property type="entry name" value="ZINC FINGER FYVE DOMAIN-CONTAINING PROTEIN"/>
    <property type="match status" value="1"/>
</dbReference>
<dbReference type="Gene3D" id="3.30.40.10">
    <property type="entry name" value="Zinc/RING finger domain, C3HC4 (zinc finger)"/>
    <property type="match status" value="1"/>
</dbReference>
<dbReference type="InterPro" id="IPR000306">
    <property type="entry name" value="Znf_FYVE"/>
</dbReference>
<dbReference type="InterPro" id="IPR017455">
    <property type="entry name" value="Znf_FYVE-rel"/>
</dbReference>
<keyword evidence="2 4" id="KW-0863">Zinc-finger</keyword>
<dbReference type="FunFam" id="3.30.40.10:FF:000084">
    <property type="entry name" value="Zinc finger, FYVE domain-containing 9b"/>
    <property type="match status" value="1"/>
</dbReference>
<dbReference type="InterPro" id="IPR013083">
    <property type="entry name" value="Znf_RING/FYVE/PHD"/>
</dbReference>
<reference evidence="7" key="2">
    <citation type="submission" date="2022-06" db="UniProtKB">
        <authorList>
            <consortium name="EnsemblMetazoa"/>
        </authorList>
    </citation>
    <scope>IDENTIFICATION</scope>
    <source>
        <strain evidence="7">DF5081</strain>
    </source>
</reference>
<dbReference type="InterPro" id="IPR022557">
    <property type="entry name" value="SARA-like_C"/>
</dbReference>
<evidence type="ECO:0000313" key="7">
    <source>
        <dbReference type="EnsemblMetazoa" id="CJA05149a.1"/>
    </source>
</evidence>
<name>A0A8R1DK94_CAEJA</name>
<protein>
    <submittedName>
        <fullName evidence="7">FYVE-type domain-containing protein</fullName>
    </submittedName>
</protein>
<feature type="compositionally biased region" description="Acidic residues" evidence="5">
    <location>
        <begin position="327"/>
        <end position="345"/>
    </location>
</feature>
<dbReference type="PROSITE" id="PS50178">
    <property type="entry name" value="ZF_FYVE"/>
    <property type="match status" value="1"/>
</dbReference>
<keyword evidence="1" id="KW-0479">Metal-binding</keyword>